<gene>
    <name evidence="1" type="ORF">E2C01_091877</name>
</gene>
<reference evidence="1 2" key="1">
    <citation type="submission" date="2019-05" db="EMBL/GenBank/DDBJ databases">
        <title>Another draft genome of Portunus trituberculatus and its Hox gene families provides insights of decapod evolution.</title>
        <authorList>
            <person name="Jeong J.-H."/>
            <person name="Song I."/>
            <person name="Kim S."/>
            <person name="Choi T."/>
            <person name="Kim D."/>
            <person name="Ryu S."/>
            <person name="Kim W."/>
        </authorList>
    </citation>
    <scope>NUCLEOTIDE SEQUENCE [LARGE SCALE GENOMIC DNA]</scope>
    <source>
        <tissue evidence="1">Muscle</tissue>
    </source>
</reference>
<dbReference type="Proteomes" id="UP000324222">
    <property type="component" value="Unassembled WGS sequence"/>
</dbReference>
<proteinExistence type="predicted"/>
<comment type="caution">
    <text evidence="1">The sequence shown here is derived from an EMBL/GenBank/DDBJ whole genome shotgun (WGS) entry which is preliminary data.</text>
</comment>
<evidence type="ECO:0000313" key="2">
    <source>
        <dbReference type="Proteomes" id="UP000324222"/>
    </source>
</evidence>
<name>A0A5B7JU49_PORTR</name>
<accession>A0A5B7JU49</accession>
<evidence type="ECO:0000313" key="1">
    <source>
        <dbReference type="EMBL" id="MPC96608.1"/>
    </source>
</evidence>
<dbReference type="EMBL" id="VSRR010106677">
    <property type="protein sequence ID" value="MPC96608.1"/>
    <property type="molecule type" value="Genomic_DNA"/>
</dbReference>
<protein>
    <submittedName>
        <fullName evidence="1">Uncharacterized protein</fullName>
    </submittedName>
</protein>
<dbReference type="AlphaFoldDB" id="A0A5B7JU49"/>
<organism evidence="1 2">
    <name type="scientific">Portunus trituberculatus</name>
    <name type="common">Swimming crab</name>
    <name type="synonym">Neptunus trituberculatus</name>
    <dbReference type="NCBI Taxonomy" id="210409"/>
    <lineage>
        <taxon>Eukaryota</taxon>
        <taxon>Metazoa</taxon>
        <taxon>Ecdysozoa</taxon>
        <taxon>Arthropoda</taxon>
        <taxon>Crustacea</taxon>
        <taxon>Multicrustacea</taxon>
        <taxon>Malacostraca</taxon>
        <taxon>Eumalacostraca</taxon>
        <taxon>Eucarida</taxon>
        <taxon>Decapoda</taxon>
        <taxon>Pleocyemata</taxon>
        <taxon>Brachyura</taxon>
        <taxon>Eubrachyura</taxon>
        <taxon>Portunoidea</taxon>
        <taxon>Portunidae</taxon>
        <taxon>Portuninae</taxon>
        <taxon>Portunus</taxon>
    </lineage>
</organism>
<keyword evidence="2" id="KW-1185">Reference proteome</keyword>
<sequence length="65" mass="7223">MKREALVLVTVAVGYNLELLSSCQALGSPAIVRHFCVPCCVLRENKEQDNFMILEALLDARDSTQ</sequence>